<evidence type="ECO:0000313" key="3">
    <source>
        <dbReference type="EMBL" id="KAG7355220.1"/>
    </source>
</evidence>
<dbReference type="PANTHER" id="PTHR22731">
    <property type="entry name" value="RIBONUCLEASES P/MRP PROTEIN SUBUNIT POP1"/>
    <property type="match status" value="1"/>
</dbReference>
<sequence>MSSVDCGDQHLHRPSRDDSDKSNVQNTKRQRKSGLGGGCGGGGGSNVHWKDAPSFLDATASVSAATFGSRRLPELQRLYHATLTKTKDENDLLTNQTNFIKAETPLLSGGGKRSSRHLRRRTTAVESKKHYHRYPRNVQTTLDSVADSRSEIHASVKEDHTFMEYQGNTRKSQRKKRSLLLQNHTSTWLMDSTKHEAETTTTTTTTTTNDQELKSMAQSESAKESSAAASKWLVTHYWHAKRFHMATLWDGWRVPLAHTNRGSRAALRLSQTNHDDSTDSNEGRYVLLRDMSWERQPLVLMATQIRTEADLAWLLQTLQRVCPDVATTDSNLNKAFLGGIMAKECMLHRRDQFPNGAIGPVILRLVTVKKNNKNDHDDKHPIMEWMIEVRFHPSIRLGVIETMQTLVDDLDRGTNKDDTTNSLPIIRWSNNNENNQKLSPRICFRLYGKASTTILKHLLISDETNHSNDQILQNWNWMSTKSILLNDEATIPHGTIIRVRNARIVSPTDEVVTKDTRDIIKEDIATCNDDDLVLVYQAPRPLNCPANYAMCGWEVYCHKFDIAHQLWMALSLFDATAGTTTTTSTTHVKCSSQISCCAIGLVEESHLRMECEPPLPLFPRDFVDTQQSQLYWNNEHDQASHHGSNVRVSSWKYLRHLYEGGWGRLPLKKDWATKIKTHAVEFQSLLGKETTTTSIPNSPIVVVRNAFGQPFVDVIECCTPNEILERSTSTTNEHSQQQQQQRKRKRKRRKVLPSDRVLISPPLPRSQLESFSNLCQQLLSSLSLPAILICHVRVIGKGTINAGDEIVGRDLTLGRITAGTFSISRGVCHGMGVVGAARLLQYLSRCQWCTDCEDTKNKQQQQQQQIMMNCGRIVPLSNGQRSFQLAVGIRPSSSIVTTTTTTTTATNTVSTTNEACMTVLIDLLVGSY</sequence>
<name>A0A9K3L418_9STRA</name>
<feature type="compositionally biased region" description="Polar residues" evidence="1">
    <location>
        <begin position="726"/>
        <end position="735"/>
    </location>
</feature>
<reference evidence="3" key="2">
    <citation type="submission" date="2021-04" db="EMBL/GenBank/DDBJ databases">
        <authorList>
            <person name="Podell S."/>
        </authorList>
    </citation>
    <scope>NUCLEOTIDE SEQUENCE</scope>
    <source>
        <strain evidence="3">Hildebrandi</strain>
    </source>
</reference>
<feature type="domain" description="Pop1 N-terminal" evidence="2">
    <location>
        <begin position="116"/>
        <end position="272"/>
    </location>
</feature>
<reference evidence="3" key="1">
    <citation type="journal article" date="2021" name="Sci. Rep.">
        <title>Diploid genomic architecture of Nitzschia inconspicua, an elite biomass production diatom.</title>
        <authorList>
            <person name="Oliver A."/>
            <person name="Podell S."/>
            <person name="Pinowska A."/>
            <person name="Traller J.C."/>
            <person name="Smith S.R."/>
            <person name="McClure R."/>
            <person name="Beliaev A."/>
            <person name="Bohutskyi P."/>
            <person name="Hill E.A."/>
            <person name="Rabines A."/>
            <person name="Zheng H."/>
            <person name="Allen L.Z."/>
            <person name="Kuo A."/>
            <person name="Grigoriev I.V."/>
            <person name="Allen A.E."/>
            <person name="Hazlebeck D."/>
            <person name="Allen E.E."/>
        </authorList>
    </citation>
    <scope>NUCLEOTIDE SEQUENCE</scope>
    <source>
        <strain evidence="3">Hildebrandi</strain>
    </source>
</reference>
<evidence type="ECO:0000259" key="2">
    <source>
        <dbReference type="Pfam" id="PF06978"/>
    </source>
</evidence>
<accession>A0A9K3L418</accession>
<feature type="compositionally biased region" description="Low complexity" evidence="1">
    <location>
        <begin position="199"/>
        <end position="208"/>
    </location>
</feature>
<feature type="compositionally biased region" description="Gly residues" evidence="1">
    <location>
        <begin position="34"/>
        <end position="44"/>
    </location>
</feature>
<evidence type="ECO:0000313" key="4">
    <source>
        <dbReference type="Proteomes" id="UP000693970"/>
    </source>
</evidence>
<proteinExistence type="predicted"/>
<feature type="compositionally biased region" description="Basic and acidic residues" evidence="1">
    <location>
        <begin position="7"/>
        <end position="21"/>
    </location>
</feature>
<feature type="region of interest" description="Disordered" evidence="1">
    <location>
        <begin position="726"/>
        <end position="751"/>
    </location>
</feature>
<dbReference type="Pfam" id="PF06978">
    <property type="entry name" value="POP1_N"/>
    <property type="match status" value="1"/>
</dbReference>
<dbReference type="GO" id="GO:0001682">
    <property type="term" value="P:tRNA 5'-leader removal"/>
    <property type="evidence" value="ECO:0007669"/>
    <property type="project" value="InterPro"/>
</dbReference>
<protein>
    <submittedName>
        <fullName evidence="3">Ribonuclease P/MRP domain containing protein</fullName>
    </submittedName>
</protein>
<feature type="region of interest" description="Disordered" evidence="1">
    <location>
        <begin position="187"/>
        <end position="222"/>
    </location>
</feature>
<dbReference type="Proteomes" id="UP000693970">
    <property type="component" value="Unassembled WGS sequence"/>
</dbReference>
<dbReference type="PANTHER" id="PTHR22731:SF3">
    <property type="entry name" value="RIBONUCLEASES P_MRP PROTEIN SUBUNIT POP1"/>
    <property type="match status" value="1"/>
</dbReference>
<dbReference type="AlphaFoldDB" id="A0A9K3L418"/>
<feature type="compositionally biased region" description="Basic residues" evidence="1">
    <location>
        <begin position="741"/>
        <end position="751"/>
    </location>
</feature>
<dbReference type="InterPro" id="IPR009723">
    <property type="entry name" value="Pop1_N"/>
</dbReference>
<dbReference type="GO" id="GO:0000172">
    <property type="term" value="C:ribonuclease MRP complex"/>
    <property type="evidence" value="ECO:0007669"/>
    <property type="project" value="InterPro"/>
</dbReference>
<feature type="compositionally biased region" description="Basic residues" evidence="1">
    <location>
        <begin position="113"/>
        <end position="122"/>
    </location>
</feature>
<dbReference type="EMBL" id="JAGRRH010000016">
    <property type="protein sequence ID" value="KAG7355220.1"/>
    <property type="molecule type" value="Genomic_DNA"/>
</dbReference>
<evidence type="ECO:0000256" key="1">
    <source>
        <dbReference type="SAM" id="MobiDB-lite"/>
    </source>
</evidence>
<dbReference type="OrthoDB" id="442863at2759"/>
<dbReference type="GO" id="GO:0005655">
    <property type="term" value="C:nucleolar ribonuclease P complex"/>
    <property type="evidence" value="ECO:0007669"/>
    <property type="project" value="InterPro"/>
</dbReference>
<gene>
    <name evidence="3" type="ORF">IV203_004576</name>
</gene>
<feature type="region of interest" description="Disordered" evidence="1">
    <location>
        <begin position="1"/>
        <end position="44"/>
    </location>
</feature>
<comment type="caution">
    <text evidence="3">The sequence shown here is derived from an EMBL/GenBank/DDBJ whole genome shotgun (WGS) entry which is preliminary data.</text>
</comment>
<dbReference type="InterPro" id="IPR039182">
    <property type="entry name" value="Pop1"/>
</dbReference>
<organism evidence="3 4">
    <name type="scientific">Nitzschia inconspicua</name>
    <dbReference type="NCBI Taxonomy" id="303405"/>
    <lineage>
        <taxon>Eukaryota</taxon>
        <taxon>Sar</taxon>
        <taxon>Stramenopiles</taxon>
        <taxon>Ochrophyta</taxon>
        <taxon>Bacillariophyta</taxon>
        <taxon>Bacillariophyceae</taxon>
        <taxon>Bacillariophycidae</taxon>
        <taxon>Bacillariales</taxon>
        <taxon>Bacillariaceae</taxon>
        <taxon>Nitzschia</taxon>
    </lineage>
</organism>
<feature type="region of interest" description="Disordered" evidence="1">
    <location>
        <begin position="104"/>
        <end position="134"/>
    </location>
</feature>
<keyword evidence="4" id="KW-1185">Reference proteome</keyword>